<name>A0A5S4FVT4_9ACTN</name>
<dbReference type="PANTHER" id="PTHR37945:SF1">
    <property type="entry name" value="EXTRACELLULAR TUNGSTATE BINDING PROTEIN"/>
    <property type="match status" value="1"/>
</dbReference>
<protein>
    <submittedName>
        <fullName evidence="3">Tungsten ABC transporter substrate-binding protein</fullName>
    </submittedName>
</protein>
<evidence type="ECO:0000259" key="2">
    <source>
        <dbReference type="Pfam" id="PF12849"/>
    </source>
</evidence>
<dbReference type="Proteomes" id="UP000309128">
    <property type="component" value="Unassembled WGS sequence"/>
</dbReference>
<dbReference type="Pfam" id="PF12849">
    <property type="entry name" value="PBP_like_2"/>
    <property type="match status" value="1"/>
</dbReference>
<dbReference type="Gene3D" id="3.40.190.10">
    <property type="entry name" value="Periplasmic binding protein-like II"/>
    <property type="match status" value="2"/>
</dbReference>
<dbReference type="OrthoDB" id="186379at2"/>
<keyword evidence="4" id="KW-1185">Reference proteome</keyword>
<feature type="signal peptide" evidence="1">
    <location>
        <begin position="1"/>
        <end position="19"/>
    </location>
</feature>
<dbReference type="SUPFAM" id="SSF53850">
    <property type="entry name" value="Periplasmic binding protein-like II"/>
    <property type="match status" value="1"/>
</dbReference>
<gene>
    <name evidence="3" type="ORF">ETD86_03250</name>
</gene>
<evidence type="ECO:0000313" key="3">
    <source>
        <dbReference type="EMBL" id="TMR24768.1"/>
    </source>
</evidence>
<dbReference type="AlphaFoldDB" id="A0A5S4FVT4"/>
<dbReference type="RefSeq" id="WP_138664573.1">
    <property type="nucleotide sequence ID" value="NZ_VCKY01000007.1"/>
</dbReference>
<dbReference type="InterPro" id="IPR052738">
    <property type="entry name" value="ABC-Tungstate_binding"/>
</dbReference>
<evidence type="ECO:0000313" key="4">
    <source>
        <dbReference type="Proteomes" id="UP000309128"/>
    </source>
</evidence>
<feature type="chain" id="PRO_5038809167" evidence="1">
    <location>
        <begin position="20"/>
        <end position="290"/>
    </location>
</feature>
<proteinExistence type="predicted"/>
<dbReference type="EMBL" id="VCKY01000007">
    <property type="protein sequence ID" value="TMR24768.1"/>
    <property type="molecule type" value="Genomic_DNA"/>
</dbReference>
<reference evidence="3 4" key="1">
    <citation type="submission" date="2019-05" db="EMBL/GenBank/DDBJ databases">
        <title>Draft genome sequence of Nonomuraea turkmeniaca DSM 43926.</title>
        <authorList>
            <person name="Saricaoglu S."/>
            <person name="Isik K."/>
        </authorList>
    </citation>
    <scope>NUCLEOTIDE SEQUENCE [LARGE SCALE GENOMIC DNA]</scope>
    <source>
        <strain evidence="3 4">DSM 43926</strain>
    </source>
</reference>
<dbReference type="PROSITE" id="PS51257">
    <property type="entry name" value="PROKAR_LIPOPROTEIN"/>
    <property type="match status" value="1"/>
</dbReference>
<dbReference type="PANTHER" id="PTHR37945">
    <property type="entry name" value="EXTRACELLULAR TUNGSTATE BINDING PROTEIN"/>
    <property type="match status" value="1"/>
</dbReference>
<evidence type="ECO:0000256" key="1">
    <source>
        <dbReference type="SAM" id="SignalP"/>
    </source>
</evidence>
<comment type="caution">
    <text evidence="3">The sequence shown here is derived from an EMBL/GenBank/DDBJ whole genome shotgun (WGS) entry which is preliminary data.</text>
</comment>
<feature type="domain" description="PBP" evidence="2">
    <location>
        <begin position="35"/>
        <end position="257"/>
    </location>
</feature>
<accession>A0A5S4FVT4</accession>
<dbReference type="InterPro" id="IPR024370">
    <property type="entry name" value="PBP_domain"/>
</dbReference>
<sequence length="290" mass="30321">MMIQRLLAVFAWVATVLLAGCGTAPSSTGPASNASAEKSLILATTTSTQDSGLLDELLPAFTRDSGWQVKTLAVGSGQAIELGRRGEADVLLVHSPAAEVKFVAEGGAGSRRLVMHNDFVLVGPRADAAKIRGTSSVEAMKKIAAAQAVFISRGDESGTHAKEKDLWSKAAVPPGGSWYQSTGQGMGETLRVASEKAAYTLSDRATFVTQRGTLALEVLSEGDPGLLNVYHVIEMTKKAGDRVQPDGAKAFADWIVAPPAQRLIGAFGRAKFGQPLFTPDAGADEAELGQ</sequence>
<keyword evidence="1" id="KW-0732">Signal</keyword>
<organism evidence="3 4">
    <name type="scientific">Nonomuraea turkmeniaca</name>
    <dbReference type="NCBI Taxonomy" id="103838"/>
    <lineage>
        <taxon>Bacteria</taxon>
        <taxon>Bacillati</taxon>
        <taxon>Actinomycetota</taxon>
        <taxon>Actinomycetes</taxon>
        <taxon>Streptosporangiales</taxon>
        <taxon>Streptosporangiaceae</taxon>
        <taxon>Nonomuraea</taxon>
    </lineage>
</organism>